<proteinExistence type="predicted"/>
<sequence length="73" mass="8690">MCYTTMINRMTNNEEFEKYNNQESEKDYAPFPDPFPEDSGFGPLTSDNRKEWWKDKRKWEAVHGSPDEKPEGI</sequence>
<reference evidence="2 3" key="1">
    <citation type="submission" date="2015-02" db="EMBL/GenBank/DDBJ databases">
        <title>Draft genome sequences of ten Microbacterium spp. with emphasis on heavy metal contaminated environments.</title>
        <authorList>
            <person name="Corretto E."/>
        </authorList>
    </citation>
    <scope>NUCLEOTIDE SEQUENCE [LARGE SCALE GENOMIC DNA]</scope>
    <source>
        <strain evidence="2 3">DSM 12966</strain>
    </source>
</reference>
<name>A0A0F0KQE6_9MICO</name>
<comment type="caution">
    <text evidence="2">The sequence shown here is derived from an EMBL/GenBank/DDBJ whole genome shotgun (WGS) entry which is preliminary data.</text>
</comment>
<evidence type="ECO:0000256" key="1">
    <source>
        <dbReference type="SAM" id="MobiDB-lite"/>
    </source>
</evidence>
<feature type="compositionally biased region" description="Basic and acidic residues" evidence="1">
    <location>
        <begin position="15"/>
        <end position="28"/>
    </location>
</feature>
<accession>A0A0F0KQE6</accession>
<organism evidence="2 3">
    <name type="scientific">Microbacterium foliorum</name>
    <dbReference type="NCBI Taxonomy" id="104336"/>
    <lineage>
        <taxon>Bacteria</taxon>
        <taxon>Bacillati</taxon>
        <taxon>Actinomycetota</taxon>
        <taxon>Actinomycetes</taxon>
        <taxon>Micrococcales</taxon>
        <taxon>Microbacteriaceae</taxon>
        <taxon>Microbacterium</taxon>
    </lineage>
</organism>
<dbReference type="AlphaFoldDB" id="A0A0F0KQE6"/>
<feature type="region of interest" description="Disordered" evidence="1">
    <location>
        <begin position="12"/>
        <end position="48"/>
    </location>
</feature>
<evidence type="ECO:0000313" key="3">
    <source>
        <dbReference type="Proteomes" id="UP000033572"/>
    </source>
</evidence>
<dbReference type="PATRIC" id="fig|104336.4.peg.1114"/>
<dbReference type="EMBL" id="JYIU01000036">
    <property type="protein sequence ID" value="KJL23147.1"/>
    <property type="molecule type" value="Genomic_DNA"/>
</dbReference>
<protein>
    <submittedName>
        <fullName evidence="2">Uncharacterized protein</fullName>
    </submittedName>
</protein>
<gene>
    <name evidence="2" type="ORF">RN50_01085</name>
</gene>
<evidence type="ECO:0000313" key="2">
    <source>
        <dbReference type="EMBL" id="KJL23147.1"/>
    </source>
</evidence>
<dbReference type="Proteomes" id="UP000033572">
    <property type="component" value="Unassembled WGS sequence"/>
</dbReference>
<keyword evidence="3" id="KW-1185">Reference proteome</keyword>